<sequence length="323" mass="37070">MVTLPLTLLMNGIVRSVSNHENIEVLPCGSPFASEDVHHRAIEASINVKHIKYAPNTPFTCDDYRKANYIRINNVLSNINWAVDFSNADVNKCVDVLYEKLFCVINNFVDCWYFHNTVWAVQDKHKIHKKILRSGYFHNTVWAVQDKHKIHKKILRSGDRDDSNYFSEMRKRVKKLIREDYARYILATEHNLSQNNLGRKNFRSFWSYVSNKRASPNSFSMHMSNGTSTSNSLQETCDLFMQHFSSVYEPGDDPCLINNKTSFNCFAVSEMVVQARIDRLDINKGAGPGGLPPYFVKACSHSLSVLLAIIYNKSLTECVFPLL</sequence>
<gene>
    <name evidence="1" type="ORF">QE152_g4838</name>
</gene>
<dbReference type="AlphaFoldDB" id="A0AAW1MZH6"/>
<dbReference type="PANTHER" id="PTHR33395:SF22">
    <property type="entry name" value="REVERSE TRANSCRIPTASE DOMAIN-CONTAINING PROTEIN"/>
    <property type="match status" value="1"/>
</dbReference>
<reference evidence="1 2" key="1">
    <citation type="journal article" date="2024" name="BMC Genomics">
        <title>De novo assembly and annotation of Popillia japonica's genome with initial clues to its potential as an invasive pest.</title>
        <authorList>
            <person name="Cucini C."/>
            <person name="Boschi S."/>
            <person name="Funari R."/>
            <person name="Cardaioli E."/>
            <person name="Iannotti N."/>
            <person name="Marturano G."/>
            <person name="Paoli F."/>
            <person name="Bruttini M."/>
            <person name="Carapelli A."/>
            <person name="Frati F."/>
            <person name="Nardi F."/>
        </authorList>
    </citation>
    <scope>NUCLEOTIDE SEQUENCE [LARGE SCALE GENOMIC DNA]</scope>
    <source>
        <strain evidence="1">DMR45628</strain>
    </source>
</reference>
<accession>A0AAW1MZH6</accession>
<evidence type="ECO:0000313" key="2">
    <source>
        <dbReference type="Proteomes" id="UP001458880"/>
    </source>
</evidence>
<dbReference type="EMBL" id="JASPKY010000026">
    <property type="protein sequence ID" value="KAK9751716.1"/>
    <property type="molecule type" value="Genomic_DNA"/>
</dbReference>
<keyword evidence="2" id="KW-1185">Reference proteome</keyword>
<protein>
    <submittedName>
        <fullName evidence="1">Uncharacterized protein</fullName>
    </submittedName>
</protein>
<proteinExistence type="predicted"/>
<comment type="caution">
    <text evidence="1">The sequence shown here is derived from an EMBL/GenBank/DDBJ whole genome shotgun (WGS) entry which is preliminary data.</text>
</comment>
<evidence type="ECO:0000313" key="1">
    <source>
        <dbReference type="EMBL" id="KAK9751716.1"/>
    </source>
</evidence>
<dbReference type="PANTHER" id="PTHR33395">
    <property type="entry name" value="TRANSCRIPTASE, PUTATIVE-RELATED-RELATED"/>
    <property type="match status" value="1"/>
</dbReference>
<organism evidence="1 2">
    <name type="scientific">Popillia japonica</name>
    <name type="common">Japanese beetle</name>
    <dbReference type="NCBI Taxonomy" id="7064"/>
    <lineage>
        <taxon>Eukaryota</taxon>
        <taxon>Metazoa</taxon>
        <taxon>Ecdysozoa</taxon>
        <taxon>Arthropoda</taxon>
        <taxon>Hexapoda</taxon>
        <taxon>Insecta</taxon>
        <taxon>Pterygota</taxon>
        <taxon>Neoptera</taxon>
        <taxon>Endopterygota</taxon>
        <taxon>Coleoptera</taxon>
        <taxon>Polyphaga</taxon>
        <taxon>Scarabaeiformia</taxon>
        <taxon>Scarabaeidae</taxon>
        <taxon>Rutelinae</taxon>
        <taxon>Popillia</taxon>
    </lineage>
</organism>
<dbReference type="GO" id="GO:0031012">
    <property type="term" value="C:extracellular matrix"/>
    <property type="evidence" value="ECO:0007669"/>
    <property type="project" value="TreeGrafter"/>
</dbReference>
<dbReference type="GO" id="GO:0061343">
    <property type="term" value="P:cell adhesion involved in heart morphogenesis"/>
    <property type="evidence" value="ECO:0007669"/>
    <property type="project" value="TreeGrafter"/>
</dbReference>
<dbReference type="Proteomes" id="UP001458880">
    <property type="component" value="Unassembled WGS sequence"/>
</dbReference>
<dbReference type="GO" id="GO:0007508">
    <property type="term" value="P:larval heart development"/>
    <property type="evidence" value="ECO:0007669"/>
    <property type="project" value="TreeGrafter"/>
</dbReference>
<name>A0AAW1MZH6_POPJA</name>